<gene>
    <name evidence="6" type="ORF">C7377_0807</name>
</gene>
<sequence length="238" mass="26524">MIVENKEFHSRICVDALENAKSVFSPLSSEEKQLLLEQMIAHEFKKGEVIYRVGEKPDGVLYLVHGKAKIAKAGIGGREQIVRMAGVHSFIGYRALFAEEESYASATTLEETFLVQLPFETVVSVIRSNSDFALALLKSFATDLRFAENRTVTLTQKHIRGRLAESLLLLHKEYGVGDDEQTLQVLLSREDVAKFSNMTPSNAIRTLSAFAQEGVIALEGRAIKILNIDELERISRLG</sequence>
<evidence type="ECO:0000256" key="3">
    <source>
        <dbReference type="ARBA" id="ARBA00023163"/>
    </source>
</evidence>
<protein>
    <submittedName>
        <fullName evidence="6">CRP-like cAMP-binding protein</fullName>
    </submittedName>
</protein>
<dbReference type="InterPro" id="IPR012318">
    <property type="entry name" value="HTH_CRP"/>
</dbReference>
<dbReference type="OrthoDB" id="9127033at2"/>
<name>A0A7L4URT5_BALHA</name>
<organism evidence="6 7">
    <name type="scientific">Balneicella halophila</name>
    <dbReference type="NCBI Taxonomy" id="1537566"/>
    <lineage>
        <taxon>Bacteria</taxon>
        <taxon>Pseudomonadati</taxon>
        <taxon>Bacteroidota</taxon>
        <taxon>Bacteroidia</taxon>
        <taxon>Bacteroidales</taxon>
        <taxon>Balneicellaceae</taxon>
        <taxon>Balneicella</taxon>
    </lineage>
</organism>
<evidence type="ECO:0000259" key="4">
    <source>
        <dbReference type="PROSITE" id="PS50042"/>
    </source>
</evidence>
<dbReference type="AlphaFoldDB" id="A0A7L4URT5"/>
<dbReference type="InterPro" id="IPR014710">
    <property type="entry name" value="RmlC-like_jellyroll"/>
</dbReference>
<dbReference type="Pfam" id="PF00027">
    <property type="entry name" value="cNMP_binding"/>
    <property type="match status" value="1"/>
</dbReference>
<dbReference type="Gene3D" id="1.10.10.10">
    <property type="entry name" value="Winged helix-like DNA-binding domain superfamily/Winged helix DNA-binding domain"/>
    <property type="match status" value="1"/>
</dbReference>
<dbReference type="SUPFAM" id="SSF46785">
    <property type="entry name" value="Winged helix' DNA-binding domain"/>
    <property type="match status" value="1"/>
</dbReference>
<dbReference type="InterPro" id="IPR036388">
    <property type="entry name" value="WH-like_DNA-bd_sf"/>
</dbReference>
<dbReference type="SUPFAM" id="SSF51206">
    <property type="entry name" value="cAMP-binding domain-like"/>
    <property type="match status" value="1"/>
</dbReference>
<dbReference type="Proteomes" id="UP000251835">
    <property type="component" value="Unassembled WGS sequence"/>
</dbReference>
<keyword evidence="1" id="KW-0805">Transcription regulation</keyword>
<proteinExistence type="predicted"/>
<evidence type="ECO:0000313" key="6">
    <source>
        <dbReference type="EMBL" id="PVX52486.1"/>
    </source>
</evidence>
<dbReference type="InterPro" id="IPR036390">
    <property type="entry name" value="WH_DNA-bd_sf"/>
</dbReference>
<evidence type="ECO:0000313" key="7">
    <source>
        <dbReference type="Proteomes" id="UP000251835"/>
    </source>
</evidence>
<dbReference type="Pfam" id="PF13545">
    <property type="entry name" value="HTH_Crp_2"/>
    <property type="match status" value="1"/>
</dbReference>
<accession>A0A7L4URT5</accession>
<keyword evidence="2" id="KW-0238">DNA-binding</keyword>
<evidence type="ECO:0000256" key="1">
    <source>
        <dbReference type="ARBA" id="ARBA00023015"/>
    </source>
</evidence>
<dbReference type="PANTHER" id="PTHR24567">
    <property type="entry name" value="CRP FAMILY TRANSCRIPTIONAL REGULATORY PROTEIN"/>
    <property type="match status" value="1"/>
</dbReference>
<dbReference type="GO" id="GO:0003677">
    <property type="term" value="F:DNA binding"/>
    <property type="evidence" value="ECO:0007669"/>
    <property type="project" value="UniProtKB-KW"/>
</dbReference>
<dbReference type="GO" id="GO:0003700">
    <property type="term" value="F:DNA-binding transcription factor activity"/>
    <property type="evidence" value="ECO:0007669"/>
    <property type="project" value="TreeGrafter"/>
</dbReference>
<dbReference type="SMART" id="SM00100">
    <property type="entry name" value="cNMP"/>
    <property type="match status" value="1"/>
</dbReference>
<dbReference type="PROSITE" id="PS50042">
    <property type="entry name" value="CNMP_BINDING_3"/>
    <property type="match status" value="1"/>
</dbReference>
<keyword evidence="3" id="KW-0804">Transcription</keyword>
<dbReference type="InterPro" id="IPR018490">
    <property type="entry name" value="cNMP-bd_dom_sf"/>
</dbReference>
<dbReference type="InterPro" id="IPR000595">
    <property type="entry name" value="cNMP-bd_dom"/>
</dbReference>
<dbReference type="RefSeq" id="WP_116496016.1">
    <property type="nucleotide sequence ID" value="NZ_QENZ01000003.1"/>
</dbReference>
<dbReference type="Gene3D" id="2.60.120.10">
    <property type="entry name" value="Jelly Rolls"/>
    <property type="match status" value="1"/>
</dbReference>
<dbReference type="SMART" id="SM00419">
    <property type="entry name" value="HTH_CRP"/>
    <property type="match status" value="1"/>
</dbReference>
<feature type="domain" description="Cyclic nucleotide-binding" evidence="4">
    <location>
        <begin position="23"/>
        <end position="143"/>
    </location>
</feature>
<feature type="domain" description="HTH crp-type" evidence="5">
    <location>
        <begin position="157"/>
        <end position="229"/>
    </location>
</feature>
<dbReference type="GO" id="GO:0005829">
    <property type="term" value="C:cytosol"/>
    <property type="evidence" value="ECO:0007669"/>
    <property type="project" value="TreeGrafter"/>
</dbReference>
<reference evidence="6 7" key="1">
    <citation type="submission" date="2018-05" db="EMBL/GenBank/DDBJ databases">
        <title>Genomic Encyclopedia of Type Strains, Phase IV (KMG-IV): sequencing the most valuable type-strain genomes for metagenomic binning, comparative biology and taxonomic classification.</title>
        <authorList>
            <person name="Goeker M."/>
        </authorList>
    </citation>
    <scope>NUCLEOTIDE SEQUENCE [LARGE SCALE GENOMIC DNA]</scope>
    <source>
        <strain evidence="6 7">DSM 28579</strain>
    </source>
</reference>
<dbReference type="InterPro" id="IPR050397">
    <property type="entry name" value="Env_Response_Regulators"/>
</dbReference>
<evidence type="ECO:0000256" key="2">
    <source>
        <dbReference type="ARBA" id="ARBA00023125"/>
    </source>
</evidence>
<evidence type="ECO:0000259" key="5">
    <source>
        <dbReference type="PROSITE" id="PS51063"/>
    </source>
</evidence>
<dbReference type="EMBL" id="QENZ01000003">
    <property type="protein sequence ID" value="PVX52486.1"/>
    <property type="molecule type" value="Genomic_DNA"/>
</dbReference>
<dbReference type="CDD" id="cd00038">
    <property type="entry name" value="CAP_ED"/>
    <property type="match status" value="1"/>
</dbReference>
<keyword evidence="7" id="KW-1185">Reference proteome</keyword>
<dbReference type="PROSITE" id="PS51063">
    <property type="entry name" value="HTH_CRP_2"/>
    <property type="match status" value="1"/>
</dbReference>
<comment type="caution">
    <text evidence="6">The sequence shown here is derived from an EMBL/GenBank/DDBJ whole genome shotgun (WGS) entry which is preliminary data.</text>
</comment>
<dbReference type="PANTHER" id="PTHR24567:SF74">
    <property type="entry name" value="HTH-TYPE TRANSCRIPTIONAL REGULATOR ARCR"/>
    <property type="match status" value="1"/>
</dbReference>